<dbReference type="Proteomes" id="UP000663848">
    <property type="component" value="Unassembled WGS sequence"/>
</dbReference>
<sequence>MSDEEWITVGRKEKRKSSKSSSKKAESSSTPPPPPPSSLSVTLVTSTPKTITTETTQCEFTNNMSDCSNMKLLNYLIRRNDSLSEKQRILLQQPQQFDSLQLIFKKIDDMEQHLRKLRISKMKELHIWPGNRTQIEQAEFKNQLIVKYALVEENDQ</sequence>
<feature type="compositionally biased region" description="Basic residues" evidence="1">
    <location>
        <begin position="12"/>
        <end position="22"/>
    </location>
</feature>
<dbReference type="EMBL" id="CAJOBR010001387">
    <property type="protein sequence ID" value="CAF4604045.1"/>
    <property type="molecule type" value="Genomic_DNA"/>
</dbReference>
<protein>
    <submittedName>
        <fullName evidence="2">Uncharacterized protein</fullName>
    </submittedName>
</protein>
<evidence type="ECO:0000313" key="2">
    <source>
        <dbReference type="EMBL" id="CAF4604045.1"/>
    </source>
</evidence>
<feature type="region of interest" description="Disordered" evidence="1">
    <location>
        <begin position="1"/>
        <end position="42"/>
    </location>
</feature>
<accession>A0A821C4D5</accession>
<organism evidence="2 3">
    <name type="scientific">Rotaria socialis</name>
    <dbReference type="NCBI Taxonomy" id="392032"/>
    <lineage>
        <taxon>Eukaryota</taxon>
        <taxon>Metazoa</taxon>
        <taxon>Spiralia</taxon>
        <taxon>Gnathifera</taxon>
        <taxon>Rotifera</taxon>
        <taxon>Eurotatoria</taxon>
        <taxon>Bdelloidea</taxon>
        <taxon>Philodinida</taxon>
        <taxon>Philodinidae</taxon>
        <taxon>Rotaria</taxon>
    </lineage>
</organism>
<proteinExistence type="predicted"/>
<comment type="caution">
    <text evidence="2">The sequence shown here is derived from an EMBL/GenBank/DDBJ whole genome shotgun (WGS) entry which is preliminary data.</text>
</comment>
<dbReference type="AlphaFoldDB" id="A0A821C4D5"/>
<name>A0A821C4D5_9BILA</name>
<reference evidence="2" key="1">
    <citation type="submission" date="2021-02" db="EMBL/GenBank/DDBJ databases">
        <authorList>
            <person name="Nowell W R."/>
        </authorList>
    </citation>
    <scope>NUCLEOTIDE SEQUENCE</scope>
</reference>
<evidence type="ECO:0000256" key="1">
    <source>
        <dbReference type="SAM" id="MobiDB-lite"/>
    </source>
</evidence>
<evidence type="ECO:0000313" key="3">
    <source>
        <dbReference type="Proteomes" id="UP000663848"/>
    </source>
</evidence>
<gene>
    <name evidence="2" type="ORF">QYT958_LOCUS11752</name>
</gene>